<proteinExistence type="predicted"/>
<keyword evidence="1" id="KW-0812">Transmembrane</keyword>
<evidence type="ECO:0000313" key="3">
    <source>
        <dbReference type="Proteomes" id="UP000263326"/>
    </source>
</evidence>
<evidence type="ECO:0000313" key="2">
    <source>
        <dbReference type="EMBL" id="AXG66750.1"/>
    </source>
</evidence>
<sequence length="291" mass="33496">MDYYFSLEELRTWARICLIVIVFGSLFYSAYSNYIRNKYEKIARRMFNVGELAAGQVWQHYRNKRFYTIQVVSNVIANGKEWPLTIVYMTAKGYAVYSRPAHEFIRKFKLVDEESNARETPTQNLLALMSYVTGRVSLPEPGSEWIREYGVPTGKINALGHLEMRLMKEKIVVDTVTNLNQPCPYVNYTDQNGSKKTITLHHFRQSYVKEQVITDRVSHCILSNQNVEALKEATLRDGDRVTVNQVVDDEFIVVDYCGISAKLEFNSTKGFYVGAEYVINEGCLTIGKNDE</sequence>
<keyword evidence="1" id="KW-1133">Transmembrane helix</keyword>
<gene>
    <name evidence="2" type="ORF">JA29_024</name>
</gene>
<accession>A0A384ZWW3</accession>
<protein>
    <submittedName>
        <fullName evidence="2">Uncharacterized protein</fullName>
    </submittedName>
</protein>
<keyword evidence="1" id="KW-0472">Membrane</keyword>
<dbReference type="EMBL" id="MH460461">
    <property type="protein sequence ID" value="AXG66750.1"/>
    <property type="molecule type" value="Genomic_DNA"/>
</dbReference>
<name>A0A384ZWW3_9CAUD</name>
<organism evidence="2 3">
    <name type="scientific">Dickeya phage vB_DsoM_JA29</name>
    <dbReference type="NCBI Taxonomy" id="2283031"/>
    <lineage>
        <taxon>Viruses</taxon>
        <taxon>Duplodnaviria</taxon>
        <taxon>Heunggongvirae</taxon>
        <taxon>Uroviricota</taxon>
        <taxon>Caudoviricetes</taxon>
        <taxon>Salmondvirus</taxon>
        <taxon>Salmondvirus JA29</taxon>
    </lineage>
</organism>
<evidence type="ECO:0000256" key="1">
    <source>
        <dbReference type="SAM" id="Phobius"/>
    </source>
</evidence>
<keyword evidence="3" id="KW-1185">Reference proteome</keyword>
<reference evidence="2 3" key="1">
    <citation type="journal article" date="2018" name="Front. Microbiol.">
        <title>Jumbo Bacteriophages Are Represented Within an Increasing Diversity of Environmental Viruses Infecting the Emerging Phytopathogen, Dickeya solani.</title>
        <authorList>
            <person name="Day A.W."/>
            <person name="Ahn J."/>
            <person name="Salmond G.P.C."/>
        </authorList>
    </citation>
    <scope>NUCLEOTIDE SEQUENCE [LARGE SCALE GENOMIC DNA]</scope>
</reference>
<dbReference type="Proteomes" id="UP000263326">
    <property type="component" value="Segment"/>
</dbReference>
<feature type="transmembrane region" description="Helical" evidence="1">
    <location>
        <begin position="12"/>
        <end position="31"/>
    </location>
</feature>